<gene>
    <name evidence="2" type="ORF">XD97_0117</name>
</gene>
<organism evidence="2 3">
    <name type="scientific">Pelotomaculum thermopropionicum</name>
    <dbReference type="NCBI Taxonomy" id="110500"/>
    <lineage>
        <taxon>Bacteria</taxon>
        <taxon>Bacillati</taxon>
        <taxon>Bacillota</taxon>
        <taxon>Clostridia</taxon>
        <taxon>Eubacteriales</taxon>
        <taxon>Desulfotomaculaceae</taxon>
        <taxon>Pelotomaculum</taxon>
    </lineage>
</organism>
<reference evidence="3" key="1">
    <citation type="journal article" date="2015" name="MBio">
        <title>Genome-Resolved Metagenomic Analysis Reveals Roles for Candidate Phyla and Other Microbial Community Members in Biogeochemical Transformations in Oil Reservoirs.</title>
        <authorList>
            <person name="Hu P."/>
            <person name="Tom L."/>
            <person name="Singh A."/>
            <person name="Thomas B.C."/>
            <person name="Baker B.J."/>
            <person name="Piceno Y.M."/>
            <person name="Andersen G.L."/>
            <person name="Banfield J.F."/>
        </authorList>
    </citation>
    <scope>NUCLEOTIDE SEQUENCE [LARGE SCALE GENOMIC DNA]</scope>
</reference>
<comment type="caution">
    <text evidence="2">The sequence shown here is derived from an EMBL/GenBank/DDBJ whole genome shotgun (WGS) entry which is preliminary data.</text>
</comment>
<name>A0A117M4E0_9FIRM</name>
<evidence type="ECO:0000313" key="2">
    <source>
        <dbReference type="EMBL" id="KUK83692.1"/>
    </source>
</evidence>
<dbReference type="EMBL" id="LGGS01000019">
    <property type="protein sequence ID" value="KUK83692.1"/>
    <property type="molecule type" value="Genomic_DNA"/>
</dbReference>
<dbReference type="InterPro" id="IPR033470">
    <property type="entry name" value="FakA-like_C"/>
</dbReference>
<dbReference type="AlphaFoldDB" id="A0A117M4E0"/>
<protein>
    <submittedName>
        <fullName evidence="2">Dak phosphatase</fullName>
    </submittedName>
</protein>
<feature type="non-terminal residue" evidence="2">
    <location>
        <position position="1"/>
    </location>
</feature>
<dbReference type="Pfam" id="PF13684">
    <property type="entry name" value="FakA-like_C"/>
    <property type="match status" value="1"/>
</dbReference>
<feature type="domain" description="Fatty acid kinase subunit A-like C-terminal" evidence="1">
    <location>
        <begin position="1"/>
        <end position="112"/>
    </location>
</feature>
<accession>A0A117M4E0</accession>
<dbReference type="Proteomes" id="UP000054705">
    <property type="component" value="Unassembled WGS sequence"/>
</dbReference>
<proteinExistence type="predicted"/>
<sequence>MKAELSSVKTGEITTAVRDTTYKEMEIKKDEYIGLAEGDLIVNGTNIFVVLKELLEKIIERKGLLITLYHGEAIDAGLAEELTGKMQDIFAEQDFELQYGGQPVYHFIISAE</sequence>
<evidence type="ECO:0000313" key="3">
    <source>
        <dbReference type="Proteomes" id="UP000054705"/>
    </source>
</evidence>
<evidence type="ECO:0000259" key="1">
    <source>
        <dbReference type="Pfam" id="PF13684"/>
    </source>
</evidence>